<dbReference type="Proteomes" id="UP000006158">
    <property type="component" value="Chromosome"/>
</dbReference>
<proteinExistence type="predicted"/>
<sequence>MLSAGSSPSMAHQTNSAAAEGLVHAVDVGAYRVVYFADGHGSSLHFSVVQGSWSASGIASHIGVRIMPGATALTRMGASSTARAVV</sequence>
<organism evidence="1 2">
    <name type="scientific">Mycolicibacterium smegmatis (strain ATCC 700084 / mc(2)155)</name>
    <name type="common">Mycobacterium smegmatis</name>
    <dbReference type="NCBI Taxonomy" id="246196"/>
    <lineage>
        <taxon>Bacteria</taxon>
        <taxon>Bacillati</taxon>
        <taxon>Actinomycetota</taxon>
        <taxon>Actinomycetes</taxon>
        <taxon>Mycobacteriales</taxon>
        <taxon>Mycobacteriaceae</taxon>
        <taxon>Mycolicibacterium</taxon>
    </lineage>
</organism>
<reference evidence="1 2" key="2">
    <citation type="journal article" date="2009" name="Genome Res.">
        <title>Ortho-proteogenomics: multiple proteomes investigation through orthology and a new MS-based protocol.</title>
        <authorList>
            <person name="Gallien S."/>
            <person name="Perrodou E."/>
            <person name="Carapito C."/>
            <person name="Deshayes C."/>
            <person name="Reyrat J.M."/>
            <person name="Van Dorsselaer A."/>
            <person name="Poch O."/>
            <person name="Schaeffer C."/>
            <person name="Lecompte O."/>
        </authorList>
    </citation>
    <scope>NUCLEOTIDE SEQUENCE [LARGE SCALE GENOMIC DNA]</scope>
    <source>
        <strain evidence="2">ATCC 700084 / mc(2)155</strain>
    </source>
</reference>
<gene>
    <name evidence="1" type="ordered locus">MSMEI_6700</name>
</gene>
<evidence type="ECO:0000313" key="2">
    <source>
        <dbReference type="Proteomes" id="UP000006158"/>
    </source>
</evidence>
<dbReference type="AlphaFoldDB" id="I7GG93"/>
<dbReference type="KEGG" id="msg:MSMEI_6700"/>
<dbReference type="EMBL" id="CP001663">
    <property type="protein sequence ID" value="AFP43126.1"/>
    <property type="molecule type" value="Genomic_DNA"/>
</dbReference>
<evidence type="ECO:0000313" key="1">
    <source>
        <dbReference type="EMBL" id="AFP43126.1"/>
    </source>
</evidence>
<reference evidence="1 2" key="1">
    <citation type="journal article" date="2007" name="Genome Biol.">
        <title>Interrupted coding sequences in Mycobacterium smegmatis: authentic mutations or sequencing errors?</title>
        <authorList>
            <person name="Deshayes C."/>
            <person name="Perrodou E."/>
            <person name="Gallien S."/>
            <person name="Euphrasie D."/>
            <person name="Schaeffer C."/>
            <person name="Van-Dorsselaer A."/>
            <person name="Poch O."/>
            <person name="Lecompte O."/>
            <person name="Reyrat J.M."/>
        </authorList>
    </citation>
    <scope>NUCLEOTIDE SEQUENCE [LARGE SCALE GENOMIC DNA]</scope>
    <source>
        <strain evidence="2">ATCC 700084 / mc(2)155</strain>
    </source>
</reference>
<name>I7GG93_MYCS2</name>
<protein>
    <submittedName>
        <fullName evidence="1">Uncharacterized protein</fullName>
    </submittedName>
</protein>
<accession>I7GG93</accession>